<keyword evidence="1" id="KW-0812">Transmembrane</keyword>
<accession>A0ABV2D514</accession>
<dbReference type="RefSeq" id="WP_353985297.1">
    <property type="nucleotide sequence ID" value="NZ_JBEWLY010000023.1"/>
</dbReference>
<keyword evidence="1" id="KW-1133">Transmembrane helix</keyword>
<name>A0ABV2D514_9SPHN</name>
<evidence type="ECO:0000256" key="1">
    <source>
        <dbReference type="SAM" id="Phobius"/>
    </source>
</evidence>
<evidence type="ECO:0000313" key="2">
    <source>
        <dbReference type="EMBL" id="MET1756810.1"/>
    </source>
</evidence>
<proteinExistence type="predicted"/>
<keyword evidence="1" id="KW-0472">Membrane</keyword>
<evidence type="ECO:0000313" key="3">
    <source>
        <dbReference type="Proteomes" id="UP001548713"/>
    </source>
</evidence>
<comment type="caution">
    <text evidence="2">The sequence shown here is derived from an EMBL/GenBank/DDBJ whole genome shotgun (WGS) entry which is preliminary data.</text>
</comment>
<reference evidence="2 3" key="1">
    <citation type="submission" date="2024-07" db="EMBL/GenBank/DDBJ databases">
        <title>Novosphingobium kalidii RD2P27.</title>
        <authorList>
            <person name="Sun J.-Q."/>
        </authorList>
    </citation>
    <scope>NUCLEOTIDE SEQUENCE [LARGE SCALE GENOMIC DNA]</scope>
    <source>
        <strain evidence="2 3">RD2P27</strain>
    </source>
</reference>
<organism evidence="2 3">
    <name type="scientific">Novosphingobium kalidii</name>
    <dbReference type="NCBI Taxonomy" id="3230299"/>
    <lineage>
        <taxon>Bacteria</taxon>
        <taxon>Pseudomonadati</taxon>
        <taxon>Pseudomonadota</taxon>
        <taxon>Alphaproteobacteria</taxon>
        <taxon>Sphingomonadales</taxon>
        <taxon>Sphingomonadaceae</taxon>
        <taxon>Novosphingobium</taxon>
    </lineage>
</organism>
<feature type="transmembrane region" description="Helical" evidence="1">
    <location>
        <begin position="91"/>
        <end position="112"/>
    </location>
</feature>
<protein>
    <recommendedName>
        <fullName evidence="4">VanZ family protein</fullName>
    </recommendedName>
</protein>
<feature type="transmembrane region" description="Helical" evidence="1">
    <location>
        <begin position="59"/>
        <end position="79"/>
    </location>
</feature>
<keyword evidence="3" id="KW-1185">Reference proteome</keyword>
<dbReference type="Proteomes" id="UP001548713">
    <property type="component" value="Unassembled WGS sequence"/>
</dbReference>
<sequence length="118" mass="12950">MSLASMIRVALWLAVALTLFLALSPGPAGEIISDGTTRHILAFLVLPWLLMAAYPRLSLWWVFAAHAVFGGVIELAQLIMAVGRHGSWLDWMLDLVTTATAIAIAIAVRHIVRREYEA</sequence>
<dbReference type="EMBL" id="JBEWLY010000023">
    <property type="protein sequence ID" value="MET1756810.1"/>
    <property type="molecule type" value="Genomic_DNA"/>
</dbReference>
<evidence type="ECO:0008006" key="4">
    <source>
        <dbReference type="Google" id="ProtNLM"/>
    </source>
</evidence>
<feature type="transmembrane region" description="Helical" evidence="1">
    <location>
        <begin position="38"/>
        <end position="54"/>
    </location>
</feature>
<gene>
    <name evidence="2" type="ORF">ABVV53_15295</name>
</gene>